<evidence type="ECO:0000256" key="1">
    <source>
        <dbReference type="ARBA" id="ARBA00004911"/>
    </source>
</evidence>
<feature type="chain" id="PRO_5042324101" description="S-adenosylmethionine decarboxylase alpha chain" evidence="9">
    <location>
        <begin position="106"/>
        <end position="375"/>
    </location>
</feature>
<dbReference type="InterPro" id="IPR016067">
    <property type="entry name" value="S-AdoMet_deCO2ase_core"/>
</dbReference>
<protein>
    <recommendedName>
        <fullName evidence="5">S-adenosylmethionine decarboxylase proenzyme</fullName>
        <ecNumber evidence="5">4.1.1.50</ecNumber>
    </recommendedName>
</protein>
<keyword evidence="8" id="KW-0068">Autocatalytic cleavage</keyword>
<organism evidence="11">
    <name type="scientific">Eutreptiella gymnastica</name>
    <dbReference type="NCBI Taxonomy" id="73025"/>
    <lineage>
        <taxon>Eukaryota</taxon>
        <taxon>Discoba</taxon>
        <taxon>Euglenozoa</taxon>
        <taxon>Euglenida</taxon>
        <taxon>Spirocuta</taxon>
        <taxon>Euglenophyceae</taxon>
        <taxon>Eutreptiales</taxon>
        <taxon>Eutreptiaceae</taxon>
        <taxon>Eutreptiella</taxon>
    </lineage>
</organism>
<keyword evidence="5" id="KW-0865">Zymogen</keyword>
<evidence type="ECO:0000256" key="3">
    <source>
        <dbReference type="ARBA" id="ARBA00023066"/>
    </source>
</evidence>
<gene>
    <name evidence="11" type="ORF">EGYM00392_LOCUS31420</name>
</gene>
<dbReference type="UniPathway" id="UPA00331">
    <property type="reaction ID" value="UER00451"/>
</dbReference>
<dbReference type="PANTHER" id="PTHR11570">
    <property type="entry name" value="S-ADENOSYLMETHIONINE DECARBOXYLASE"/>
    <property type="match status" value="1"/>
</dbReference>
<keyword evidence="4 5" id="KW-0620">Polyamine biosynthesis</keyword>
<evidence type="ECO:0000256" key="5">
    <source>
        <dbReference type="PIRNR" id="PIRNR001355"/>
    </source>
</evidence>
<keyword evidence="5" id="KW-0704">Schiff base</keyword>
<feature type="modified residue" description="Pyruvic acid (Ser); by autocatalysis" evidence="7">
    <location>
        <position position="106"/>
    </location>
</feature>
<keyword evidence="5" id="KW-0670">Pyruvate</keyword>
<feature type="active site" description="Proton acceptor; for processing activity" evidence="6">
    <location>
        <position position="270"/>
    </location>
</feature>
<feature type="site" description="Cleavage (non-hydrolytic); by autolysis" evidence="8">
    <location>
        <begin position="105"/>
        <end position="106"/>
    </location>
</feature>
<evidence type="ECO:0000256" key="8">
    <source>
        <dbReference type="PIRSR" id="PIRSR001355-4"/>
    </source>
</evidence>
<feature type="active site" description="Proton donor; for catalytic activity" evidence="6">
    <location>
        <position position="120"/>
    </location>
</feature>
<evidence type="ECO:0000256" key="10">
    <source>
        <dbReference type="SAM" id="MobiDB-lite"/>
    </source>
</evidence>
<dbReference type="GO" id="GO:0006597">
    <property type="term" value="P:spermine biosynthetic process"/>
    <property type="evidence" value="ECO:0007669"/>
    <property type="project" value="InterPro"/>
</dbReference>
<evidence type="ECO:0000256" key="7">
    <source>
        <dbReference type="PIRSR" id="PIRSR001355-3"/>
    </source>
</evidence>
<evidence type="ECO:0000313" key="11">
    <source>
        <dbReference type="EMBL" id="CAD9020306.1"/>
    </source>
</evidence>
<dbReference type="InterPro" id="IPR048283">
    <property type="entry name" value="AdoMetDC-like"/>
</dbReference>
<feature type="region of interest" description="Disordered" evidence="10">
    <location>
        <begin position="1"/>
        <end position="25"/>
    </location>
</feature>
<reference evidence="11" key="1">
    <citation type="submission" date="2021-01" db="EMBL/GenBank/DDBJ databases">
        <authorList>
            <person name="Corre E."/>
            <person name="Pelletier E."/>
            <person name="Niang G."/>
            <person name="Scheremetjew M."/>
            <person name="Finn R."/>
            <person name="Kale V."/>
            <person name="Holt S."/>
            <person name="Cochrane G."/>
            <person name="Meng A."/>
            <person name="Brown T."/>
            <person name="Cohen L."/>
        </authorList>
    </citation>
    <scope>NUCLEOTIDE SEQUENCE</scope>
    <source>
        <strain evidence="11">NIES-381</strain>
    </source>
</reference>
<dbReference type="Pfam" id="PF01536">
    <property type="entry name" value="SAM_decarbox"/>
    <property type="match status" value="1"/>
</dbReference>
<evidence type="ECO:0000256" key="6">
    <source>
        <dbReference type="PIRSR" id="PIRSR001355-1"/>
    </source>
</evidence>
<dbReference type="Gene3D" id="3.60.90.10">
    <property type="entry name" value="S-adenosylmethionine decarboxylase"/>
    <property type="match status" value="1"/>
</dbReference>
<dbReference type="PANTHER" id="PTHR11570:SF0">
    <property type="entry name" value="S-ADENOSYLMETHIONINE DECARBOXYLASE PROENZYME"/>
    <property type="match status" value="1"/>
</dbReference>
<feature type="active site" description="Schiff-base intermediate with substrate; via pyruvic acid" evidence="6">
    <location>
        <position position="106"/>
    </location>
</feature>
<dbReference type="EMBL" id="HBGA01084233">
    <property type="protein sequence ID" value="CAD9020306.1"/>
    <property type="molecule type" value="Transcribed_RNA"/>
</dbReference>
<dbReference type="PIRSF" id="PIRSF001355">
    <property type="entry name" value="S-AdenosylMet_decarboxylase"/>
    <property type="match status" value="1"/>
</dbReference>
<name>A0A7S1NHJ9_9EUGL</name>
<feature type="compositionally biased region" description="Low complexity" evidence="10">
    <location>
        <begin position="1"/>
        <end position="18"/>
    </location>
</feature>
<evidence type="ECO:0000256" key="2">
    <source>
        <dbReference type="ARBA" id="ARBA00008466"/>
    </source>
</evidence>
<evidence type="ECO:0000256" key="4">
    <source>
        <dbReference type="ARBA" id="ARBA00023115"/>
    </source>
</evidence>
<proteinExistence type="inferred from homology"/>
<dbReference type="Gene3D" id="3.30.360.50">
    <property type="entry name" value="S-adenosylmethionine decarboxylase"/>
    <property type="match status" value="1"/>
</dbReference>
<keyword evidence="3 5" id="KW-0745">Spermidine biosynthesis</keyword>
<comment type="similarity">
    <text evidence="2 5">Belongs to the eukaryotic AdoMetDC family.</text>
</comment>
<sequence>MAEPTASSLLTTPASPTSKGPPMLSPSLHPVYAASSLIPTLPGGDFESEGFEGNEKRLEIDLVPISSTKPIDFPRKFWDDILDLVCAKILDHQSTSTMDGYILSESSLFVTANRITLITCGTTVLLNCLEMLLNGLKEKGRQVEYVQYSRKNFSFPWQQPAMHRSIAAEYITLKTNLPEGSPYILGPLDKDHYFMYVMDKINRDSREETDMQLNVVMYGICPDVSKQFYSDVDSTTSELTATIRKNTGLSKLFDSCEVVQDQVWVPCGYSANAMTGVDYFTTHITPEQHCSYASFETNACYDSYTPLVSDVLEIFKPKKCTLVMLVDEESLAGQTCRRGESIGDCAYPGYKMSGRARNDFAPGYFCIKVDLLASA</sequence>
<dbReference type="AlphaFoldDB" id="A0A7S1NHJ9"/>
<dbReference type="InterPro" id="IPR001985">
    <property type="entry name" value="S-AdoMet_decarboxylase_euk"/>
</dbReference>
<feature type="active site" description="Proton acceptor; for processing activity" evidence="6">
    <location>
        <position position="283"/>
    </location>
</feature>
<comment type="cofactor">
    <cofactor evidence="5">
        <name>pyruvate</name>
        <dbReference type="ChEBI" id="CHEBI:15361"/>
    </cofactor>
    <text evidence="5">Binds 1 pyruvoyl group covalently per subunit.</text>
</comment>
<feature type="chain" id="PRO_5042324102" description="S-adenosylmethionine decarboxylase beta chain" evidence="9">
    <location>
        <begin position="1"/>
        <end position="105"/>
    </location>
</feature>
<evidence type="ECO:0000256" key="9">
    <source>
        <dbReference type="PIRSR" id="PIRSR001355-5"/>
    </source>
</evidence>
<comment type="catalytic activity">
    <reaction evidence="5">
        <text>S-adenosyl-L-methionine + H(+) = S-adenosyl 3-(methylsulfanyl)propylamine + CO2</text>
        <dbReference type="Rhea" id="RHEA:15981"/>
        <dbReference type="ChEBI" id="CHEBI:15378"/>
        <dbReference type="ChEBI" id="CHEBI:16526"/>
        <dbReference type="ChEBI" id="CHEBI:57443"/>
        <dbReference type="ChEBI" id="CHEBI:59789"/>
        <dbReference type="EC" id="4.1.1.50"/>
    </reaction>
</comment>
<dbReference type="GO" id="GO:0004014">
    <property type="term" value="F:adenosylmethionine decarboxylase activity"/>
    <property type="evidence" value="ECO:0007669"/>
    <property type="project" value="UniProtKB-EC"/>
</dbReference>
<comment type="pathway">
    <text evidence="1 5">Amine and polyamine biosynthesis; S-adenosylmethioninamine biosynthesis; S-adenosylmethioninamine from S-adenosyl-L-methionine: step 1/1.</text>
</comment>
<dbReference type="GO" id="GO:0008295">
    <property type="term" value="P:spermidine biosynthetic process"/>
    <property type="evidence" value="ECO:0007669"/>
    <property type="project" value="UniProtKB-KW"/>
</dbReference>
<keyword evidence="5" id="KW-0949">S-adenosyl-L-methionine</keyword>
<keyword evidence="5" id="KW-0210">Decarboxylase</keyword>
<dbReference type="GO" id="GO:0005829">
    <property type="term" value="C:cytosol"/>
    <property type="evidence" value="ECO:0007669"/>
    <property type="project" value="TreeGrafter"/>
</dbReference>
<keyword evidence="5" id="KW-0456">Lyase</keyword>
<dbReference type="SUPFAM" id="SSF56276">
    <property type="entry name" value="S-adenosylmethionine decarboxylase"/>
    <property type="match status" value="1"/>
</dbReference>
<accession>A0A7S1NHJ9</accession>
<dbReference type="EC" id="4.1.1.50" evidence="5"/>